<feature type="signal peptide" evidence="6">
    <location>
        <begin position="1"/>
        <end position="25"/>
    </location>
</feature>
<evidence type="ECO:0000256" key="5">
    <source>
        <dbReference type="SAM" id="MobiDB-lite"/>
    </source>
</evidence>
<dbReference type="InterPro" id="IPR001279">
    <property type="entry name" value="Metallo-B-lactamas"/>
</dbReference>
<dbReference type="FunFam" id="3.60.15.30:FF:000001">
    <property type="entry name" value="Alkyl/aryl-sulfatase BDS1"/>
    <property type="match status" value="1"/>
</dbReference>
<evidence type="ECO:0000256" key="3">
    <source>
        <dbReference type="ARBA" id="ARBA00022833"/>
    </source>
</evidence>
<accession>A0A4U8YW23</accession>
<dbReference type="SMART" id="SM00849">
    <property type="entry name" value="Lactamase_B"/>
    <property type="match status" value="1"/>
</dbReference>
<feature type="compositionally biased region" description="Low complexity" evidence="5">
    <location>
        <begin position="47"/>
        <end position="64"/>
    </location>
</feature>
<dbReference type="GO" id="GO:0046872">
    <property type="term" value="F:metal ion binding"/>
    <property type="evidence" value="ECO:0007669"/>
    <property type="project" value="UniProtKB-KW"/>
</dbReference>
<dbReference type="Gene3D" id="1.25.40.880">
    <property type="entry name" value="Alkyl sulfatase, dimerisation domain"/>
    <property type="match status" value="1"/>
</dbReference>
<dbReference type="Proteomes" id="UP000507962">
    <property type="component" value="Unassembled WGS sequence"/>
</dbReference>
<dbReference type="InterPro" id="IPR036527">
    <property type="entry name" value="SCP2_sterol-bd_dom_sf"/>
</dbReference>
<dbReference type="InterPro" id="IPR029228">
    <property type="entry name" value="Alkyl_sulf_dimr"/>
</dbReference>
<feature type="chain" id="PRO_5020371469" evidence="6">
    <location>
        <begin position="26"/>
        <end position="728"/>
    </location>
</feature>
<dbReference type="SUPFAM" id="SSF56281">
    <property type="entry name" value="Metallo-hydrolase/oxidoreductase"/>
    <property type="match status" value="1"/>
</dbReference>
<dbReference type="Pfam" id="PF00753">
    <property type="entry name" value="Lactamase_B"/>
    <property type="match status" value="1"/>
</dbReference>
<dbReference type="GO" id="GO:0046983">
    <property type="term" value="F:protein dimerization activity"/>
    <property type="evidence" value="ECO:0007669"/>
    <property type="project" value="InterPro"/>
</dbReference>
<keyword evidence="2" id="KW-0378">Hydrolase</keyword>
<evidence type="ECO:0000313" key="8">
    <source>
        <dbReference type="EMBL" id="VFQ46192.1"/>
    </source>
</evidence>
<keyword evidence="3" id="KW-0862">Zinc</keyword>
<dbReference type="Gene3D" id="3.30.1050.10">
    <property type="entry name" value="SCP2 sterol-binding domain"/>
    <property type="match status" value="1"/>
</dbReference>
<organism evidence="8 9">
    <name type="scientific">Desulfoluna butyratoxydans</name>
    <dbReference type="NCBI Taxonomy" id="231438"/>
    <lineage>
        <taxon>Bacteria</taxon>
        <taxon>Pseudomonadati</taxon>
        <taxon>Thermodesulfobacteriota</taxon>
        <taxon>Desulfobacteria</taxon>
        <taxon>Desulfobacterales</taxon>
        <taxon>Desulfolunaceae</taxon>
        <taxon>Desulfoluna</taxon>
    </lineage>
</organism>
<dbReference type="PROSITE" id="PS51257">
    <property type="entry name" value="PROKAR_LIPOPROTEIN"/>
    <property type="match status" value="1"/>
</dbReference>
<proteinExistence type="inferred from homology"/>
<comment type="similarity">
    <text evidence="4">Belongs to the metallo-beta-lactamase superfamily. Type III sulfatase family.</text>
</comment>
<dbReference type="GO" id="GO:0030288">
    <property type="term" value="C:outer membrane-bounded periplasmic space"/>
    <property type="evidence" value="ECO:0007669"/>
    <property type="project" value="TreeGrafter"/>
</dbReference>
<dbReference type="CDD" id="cd07710">
    <property type="entry name" value="arylsulfatase_Sdsa1-like_MBL-fold"/>
    <property type="match status" value="1"/>
</dbReference>
<evidence type="ECO:0000256" key="4">
    <source>
        <dbReference type="ARBA" id="ARBA00033751"/>
    </source>
</evidence>
<dbReference type="InterPro" id="IPR038536">
    <property type="entry name" value="Alkyl/aryl-sulf_dimr_sf"/>
</dbReference>
<dbReference type="InterPro" id="IPR036866">
    <property type="entry name" value="RibonucZ/Hydroxyglut_hydro"/>
</dbReference>
<feature type="region of interest" description="Disordered" evidence="5">
    <location>
        <begin position="31"/>
        <end position="80"/>
    </location>
</feature>
<feature type="domain" description="Metallo-beta-lactamase" evidence="7">
    <location>
        <begin position="175"/>
        <end position="397"/>
    </location>
</feature>
<dbReference type="InterPro" id="IPR029229">
    <property type="entry name" value="Alkyl_sulf_C"/>
</dbReference>
<evidence type="ECO:0000256" key="1">
    <source>
        <dbReference type="ARBA" id="ARBA00022723"/>
    </source>
</evidence>
<evidence type="ECO:0000256" key="2">
    <source>
        <dbReference type="ARBA" id="ARBA00022801"/>
    </source>
</evidence>
<dbReference type="Pfam" id="PF14863">
    <property type="entry name" value="Alkyl_sulf_dimr"/>
    <property type="match status" value="1"/>
</dbReference>
<dbReference type="SUPFAM" id="SSF55718">
    <property type="entry name" value="SCP-like"/>
    <property type="match status" value="1"/>
</dbReference>
<dbReference type="PANTHER" id="PTHR43223:SF1">
    <property type="entry name" value="ALKYL_ARYL-SULFATASE BDS1"/>
    <property type="match status" value="1"/>
</dbReference>
<dbReference type="EMBL" id="CAADHO010000008">
    <property type="protein sequence ID" value="VFQ46192.1"/>
    <property type="molecule type" value="Genomic_DNA"/>
</dbReference>
<dbReference type="InterPro" id="IPR044097">
    <property type="entry name" value="Bds1/SdsA1_MBL-fold"/>
</dbReference>
<keyword evidence="9" id="KW-1185">Reference proteome</keyword>
<evidence type="ECO:0000259" key="7">
    <source>
        <dbReference type="SMART" id="SM00849"/>
    </source>
</evidence>
<feature type="region of interest" description="Disordered" evidence="5">
    <location>
        <begin position="707"/>
        <end position="728"/>
    </location>
</feature>
<dbReference type="GO" id="GO:0018909">
    <property type="term" value="P:dodecyl sulfate metabolic process"/>
    <property type="evidence" value="ECO:0007669"/>
    <property type="project" value="InterPro"/>
</dbReference>
<dbReference type="PANTHER" id="PTHR43223">
    <property type="entry name" value="ALKYL/ARYL-SULFATASE"/>
    <property type="match status" value="1"/>
</dbReference>
<keyword evidence="6" id="KW-0732">Signal</keyword>
<dbReference type="RefSeq" id="WP_218951080.1">
    <property type="nucleotide sequence ID" value="NZ_CAADHO010000008.1"/>
</dbReference>
<sequence length="728" mass="80244">MKRNRFVFFRHAVLACLMIAGVSLAVGCSSGKSDAPDMDAATEKSSETAMTEEAAAAGATAGEAMGEGGHFDPKGKQPSSFTVEHQKKQREMLPFDDTRDMEESKKGFIAAPDYMQIKAEAGHVAWDMGSYQWLLDGEDFDSIHPSLQRQAIINMNYGLYEIIKDKIYQVRGFDLANISFVKGDTGWIVFDPLTAKETAAAALKLVDEQLGKYPVVAVVYSHSHADHFGGVRGVVDEADVKSGKVKVIAPIGFMDHAVSENVYAGNAMNRRLFFQYGVLLPRSPFGHVDQSIGKNTAAGTLGLIPPNLIIKDDIEELTVDGVKMVFQNTPGTEAPAEMNTYFPELKAFWAAENITGTIHNIYTLRGALVRDALEWSKQINKALYMFGQEAEVMFSAHSWPRWGNERIQEVMRTQRDTYANLNNGVLHLANQGVTINQIHNVYRVPESLEMQWAARSYHGSVEHNSRAVVNRYLGYWDANPTTLIPLSPEDSAPLYVEMMGGSGPIMAKGKALYDEGKYRHAQEILNKLVYAEPQNQEAKDLLADVFEQIGYQKESPSVRNSFLAAAYELRNGIPEGATPSTSGPDVVEAMSTELWLDFLAIRLDSSKAVGKAFTINLITPDNDEKFAVELSNATLTNIKGYEAKDADLTITINREDLVQVMMGAVSFEDQITNGKAKLVGDKKPFDELKAMLVQFDLGFELMPGTGAKDLTKERQPFEQPEPASTSGG</sequence>
<keyword evidence="1" id="KW-0479">Metal-binding</keyword>
<evidence type="ECO:0000256" key="6">
    <source>
        <dbReference type="SAM" id="SignalP"/>
    </source>
</evidence>
<dbReference type="Pfam" id="PF14864">
    <property type="entry name" value="Alkyl_sulf_C"/>
    <property type="match status" value="1"/>
</dbReference>
<name>A0A4U8YW23_9BACT</name>
<dbReference type="GO" id="GO:0018741">
    <property type="term" value="F:linear primary-alkylsulfatase activity"/>
    <property type="evidence" value="ECO:0007669"/>
    <property type="project" value="InterPro"/>
</dbReference>
<dbReference type="Gene3D" id="3.60.15.30">
    <property type="entry name" value="Metallo-beta-lactamase domain"/>
    <property type="match status" value="1"/>
</dbReference>
<evidence type="ECO:0000313" key="9">
    <source>
        <dbReference type="Proteomes" id="UP000507962"/>
    </source>
</evidence>
<reference evidence="8 9" key="1">
    <citation type="submission" date="2019-03" db="EMBL/GenBank/DDBJ databases">
        <authorList>
            <person name="Nijsse B."/>
        </authorList>
    </citation>
    <scope>NUCLEOTIDE SEQUENCE [LARGE SCALE GENOMIC DNA]</scope>
    <source>
        <strain evidence="8">Desulfoluna butyratoxydans MSL71</strain>
    </source>
</reference>
<gene>
    <name evidence="8" type="ORF">MSL71_38550</name>
</gene>
<dbReference type="AlphaFoldDB" id="A0A4U8YW23"/>
<dbReference type="InterPro" id="IPR052195">
    <property type="entry name" value="Bact_Alkyl/Aryl-Sulfatase"/>
</dbReference>
<protein>
    <submittedName>
        <fullName evidence="8">Metallo-beta-lactamase</fullName>
    </submittedName>
</protein>